<keyword evidence="2" id="KW-1185">Reference proteome</keyword>
<dbReference type="Pfam" id="PF13625">
    <property type="entry name" value="Helicase_C_3"/>
    <property type="match status" value="1"/>
</dbReference>
<accession>A0A222VWF4</accession>
<name>A0A222VWF4_9PSEU</name>
<evidence type="ECO:0000313" key="1">
    <source>
        <dbReference type="EMBL" id="SDC89460.1"/>
    </source>
</evidence>
<organism evidence="1 2">
    <name type="scientific">Prauserella marina</name>
    <dbReference type="NCBI Taxonomy" id="530584"/>
    <lineage>
        <taxon>Bacteria</taxon>
        <taxon>Bacillati</taxon>
        <taxon>Actinomycetota</taxon>
        <taxon>Actinomycetes</taxon>
        <taxon>Pseudonocardiales</taxon>
        <taxon>Pseudonocardiaceae</taxon>
        <taxon>Prauserella</taxon>
    </lineage>
</organism>
<keyword evidence="1" id="KW-0067">ATP-binding</keyword>
<dbReference type="OrthoDB" id="3415124at2"/>
<gene>
    <name evidence="1" type="ORF">SAMN05421630_104325</name>
</gene>
<evidence type="ECO:0000313" key="2">
    <source>
        <dbReference type="Proteomes" id="UP000199494"/>
    </source>
</evidence>
<dbReference type="RefSeq" id="WP_091803357.1">
    <property type="nucleotide sequence ID" value="NZ_CP016353.1"/>
</dbReference>
<proteinExistence type="predicted"/>
<dbReference type="EMBL" id="FMZE01000004">
    <property type="protein sequence ID" value="SDC89460.1"/>
    <property type="molecule type" value="Genomic_DNA"/>
</dbReference>
<keyword evidence="1" id="KW-0378">Hydrolase</keyword>
<dbReference type="STRING" id="530584.SAMN05421630_104325"/>
<sequence>MAAPTLAEWLRSATDDMLTALLRARRDLATPPPADSGVLATRAGTAGSIARACENLDTATIAVLECLLVAGADAEPVSEQDLAGLIGGQEADPHAEARRLTAISSALDALRGLALVWGTADELSVAPAAREVFGPYPAGLGTTAPALEPAELDPALAEVGDDERALLRTLAGGPPIGRTKDAALDVPLASATTPVQKLLARRLLRRRDDQTVELPAELGIVLRGGVVHPGDVLTEPELPVSPHQQSTVDQAAAGEAMEFLRHAETLLRLWSTQPSPVLKSGGLGVRELRRIARELDADDTRATLLVELLAGAGLVATSEEVSSEWVPTTLTDSWLASPPSGRWLTLAQAWLDLPRLPGLAGERDAKDKALAPLSEDLRRPLAPAGRRRVLTVLADLPEGAGVKSVDELVALLAWRAPRRGGRLRDETVRWAMAEATAIGAVALGALTSASAALLADDPHGAAAAMADAMPRPVGHVLVQADLTVVAPGPLEPELATEIMAVADVESAGHATVYRVTESSVRRALDSGKTASELQELFRTRSATPVPQSLEYLIDDVSRRHGRLRGGAAAAFLRCDDEVLLAEVMSNQVASRYELRKIAPTVLVSPYPLAEMLDGLRAVGFAPAAEGPDGRTLDLRPSGRRIPSRGRQVRRISEPGAISAEQLAAVITHLRAGDRAASSRRGTVVRLPAGGGADTSATLALLARATREQREVWIGFVDSHGTARQRVVTPVRVGGGMLESSENERYPLHRITSAALVEDE</sequence>
<reference evidence="1 2" key="1">
    <citation type="submission" date="2016-10" db="EMBL/GenBank/DDBJ databases">
        <authorList>
            <person name="de Groot N.N."/>
        </authorList>
    </citation>
    <scope>NUCLEOTIDE SEQUENCE [LARGE SCALE GENOMIC DNA]</scope>
    <source>
        <strain evidence="1 2">CGMCC 4.5506</strain>
    </source>
</reference>
<dbReference type="GO" id="GO:0004386">
    <property type="term" value="F:helicase activity"/>
    <property type="evidence" value="ECO:0007669"/>
    <property type="project" value="UniProtKB-KW"/>
</dbReference>
<dbReference type="Proteomes" id="UP000199494">
    <property type="component" value="Unassembled WGS sequence"/>
</dbReference>
<keyword evidence="1" id="KW-0547">Nucleotide-binding</keyword>
<keyword evidence="1" id="KW-0347">Helicase</keyword>
<protein>
    <submittedName>
        <fullName evidence="1">Helicase conserved C-terminal domain-containing protein</fullName>
    </submittedName>
</protein>
<dbReference type="InterPro" id="IPR032830">
    <property type="entry name" value="XPB/Ssl2_N"/>
</dbReference>
<dbReference type="AlphaFoldDB" id="A0A222VWF4"/>
<dbReference type="KEGG" id="pmad:BAY61_28065"/>